<evidence type="ECO:0000313" key="3">
    <source>
        <dbReference type="Proteomes" id="UP001327560"/>
    </source>
</evidence>
<dbReference type="Proteomes" id="UP001327560">
    <property type="component" value="Chromosome 4"/>
</dbReference>
<comment type="similarity">
    <text evidence="1">Belongs to the ARG7 family.</text>
</comment>
<dbReference type="InterPro" id="IPR003676">
    <property type="entry name" value="SAUR_fam"/>
</dbReference>
<protein>
    <submittedName>
        <fullName evidence="2">Uncharacterized protein</fullName>
    </submittedName>
</protein>
<dbReference type="PANTHER" id="PTHR31374">
    <property type="entry name" value="AUXIN-INDUCED PROTEIN-LIKE-RELATED"/>
    <property type="match status" value="1"/>
</dbReference>
<dbReference type="GO" id="GO:0009733">
    <property type="term" value="P:response to auxin"/>
    <property type="evidence" value="ECO:0007669"/>
    <property type="project" value="InterPro"/>
</dbReference>
<gene>
    <name evidence="2" type="ORF">Cni_G13366</name>
</gene>
<organism evidence="2 3">
    <name type="scientific">Canna indica</name>
    <name type="common">Indian-shot</name>
    <dbReference type="NCBI Taxonomy" id="4628"/>
    <lineage>
        <taxon>Eukaryota</taxon>
        <taxon>Viridiplantae</taxon>
        <taxon>Streptophyta</taxon>
        <taxon>Embryophyta</taxon>
        <taxon>Tracheophyta</taxon>
        <taxon>Spermatophyta</taxon>
        <taxon>Magnoliopsida</taxon>
        <taxon>Liliopsida</taxon>
        <taxon>Zingiberales</taxon>
        <taxon>Cannaceae</taxon>
        <taxon>Canna</taxon>
    </lineage>
</organism>
<dbReference type="Pfam" id="PF02519">
    <property type="entry name" value="Auxin_inducible"/>
    <property type="match status" value="1"/>
</dbReference>
<dbReference type="AlphaFoldDB" id="A0AAQ3K9R8"/>
<dbReference type="PANTHER" id="PTHR31374:SF228">
    <property type="entry name" value="SAUR FAMILY PROTEIN"/>
    <property type="match status" value="1"/>
</dbReference>
<evidence type="ECO:0000313" key="2">
    <source>
        <dbReference type="EMBL" id="WOL04644.1"/>
    </source>
</evidence>
<dbReference type="EMBL" id="CP136893">
    <property type="protein sequence ID" value="WOL04644.1"/>
    <property type="molecule type" value="Genomic_DNA"/>
</dbReference>
<sequence length="85" mass="9534">MVTPLIGYGFGLRGSQNGHGSAIPMESETILEKWMKVKKGSLTVRVGLEGEEGSFRKFVIPISYLYHPLFKRLLEAALEAYGYRL</sequence>
<proteinExistence type="inferred from homology"/>
<keyword evidence="3" id="KW-1185">Reference proteome</keyword>
<accession>A0AAQ3K9R8</accession>
<reference evidence="2 3" key="1">
    <citation type="submission" date="2023-10" db="EMBL/GenBank/DDBJ databases">
        <title>Chromosome-scale genome assembly provides insights into flower coloration mechanisms of Canna indica.</title>
        <authorList>
            <person name="Li C."/>
        </authorList>
    </citation>
    <scope>NUCLEOTIDE SEQUENCE [LARGE SCALE GENOMIC DNA]</scope>
    <source>
        <tissue evidence="2">Flower</tissue>
    </source>
</reference>
<evidence type="ECO:0000256" key="1">
    <source>
        <dbReference type="ARBA" id="ARBA00006974"/>
    </source>
</evidence>
<name>A0AAQ3K9R8_9LILI</name>